<keyword evidence="6" id="KW-0142">cGMP-binding</keyword>
<dbReference type="Proteomes" id="UP001491310">
    <property type="component" value="Unassembled WGS sequence"/>
</dbReference>
<evidence type="ECO:0000256" key="7">
    <source>
        <dbReference type="PROSITE-ProRule" id="PRU10141"/>
    </source>
</evidence>
<evidence type="ECO:0000313" key="12">
    <source>
        <dbReference type="Proteomes" id="UP001491310"/>
    </source>
</evidence>
<dbReference type="InterPro" id="IPR017441">
    <property type="entry name" value="Protein_kinase_ATP_BS"/>
</dbReference>
<feature type="region of interest" description="Disordered" evidence="8">
    <location>
        <begin position="412"/>
        <end position="431"/>
    </location>
</feature>
<dbReference type="InterPro" id="IPR000719">
    <property type="entry name" value="Prot_kinase_dom"/>
</dbReference>
<dbReference type="Gene3D" id="2.60.120.10">
    <property type="entry name" value="Jelly Rolls"/>
    <property type="match status" value="1"/>
</dbReference>
<feature type="domain" description="Cyclic nucleotide-binding" evidence="10">
    <location>
        <begin position="969"/>
        <end position="1038"/>
    </location>
</feature>
<keyword evidence="12" id="KW-1185">Reference proteome</keyword>
<feature type="region of interest" description="Disordered" evidence="8">
    <location>
        <begin position="220"/>
        <end position="241"/>
    </location>
</feature>
<feature type="domain" description="Protein kinase" evidence="9">
    <location>
        <begin position="497"/>
        <end position="779"/>
    </location>
</feature>
<dbReference type="InterPro" id="IPR018490">
    <property type="entry name" value="cNMP-bd_dom_sf"/>
</dbReference>
<name>A0ABR2YTP1_9CHLO</name>
<keyword evidence="3 7" id="KW-0547">Nucleotide-binding</keyword>
<dbReference type="Gene3D" id="3.30.200.20">
    <property type="entry name" value="Phosphorylase Kinase, domain 1"/>
    <property type="match status" value="1"/>
</dbReference>
<evidence type="ECO:0000256" key="5">
    <source>
        <dbReference type="ARBA" id="ARBA00022840"/>
    </source>
</evidence>
<dbReference type="InterPro" id="IPR000595">
    <property type="entry name" value="cNMP-bd_dom"/>
</dbReference>
<evidence type="ECO:0000256" key="4">
    <source>
        <dbReference type="ARBA" id="ARBA00022777"/>
    </source>
</evidence>
<dbReference type="InterPro" id="IPR008271">
    <property type="entry name" value="Ser/Thr_kinase_AS"/>
</dbReference>
<keyword evidence="4" id="KW-0418">Kinase</keyword>
<dbReference type="PANTHER" id="PTHR24346">
    <property type="entry name" value="MAP/MICROTUBULE AFFINITY-REGULATING KINASE"/>
    <property type="match status" value="1"/>
</dbReference>
<dbReference type="PROSITE" id="PS00107">
    <property type="entry name" value="PROTEIN_KINASE_ATP"/>
    <property type="match status" value="1"/>
</dbReference>
<dbReference type="Gene3D" id="1.10.510.10">
    <property type="entry name" value="Transferase(Phosphotransferase) domain 1"/>
    <property type="match status" value="1"/>
</dbReference>
<dbReference type="CDD" id="cd14008">
    <property type="entry name" value="STKc_LKB1_CaMKK"/>
    <property type="match status" value="1"/>
</dbReference>
<evidence type="ECO:0000256" key="3">
    <source>
        <dbReference type="ARBA" id="ARBA00022741"/>
    </source>
</evidence>
<proteinExistence type="predicted"/>
<evidence type="ECO:0000256" key="2">
    <source>
        <dbReference type="ARBA" id="ARBA00022679"/>
    </source>
</evidence>
<dbReference type="Pfam" id="PF00069">
    <property type="entry name" value="Pkinase"/>
    <property type="match status" value="1"/>
</dbReference>
<protein>
    <recommendedName>
        <fullName evidence="13">cGMP-dependent protein kinase</fullName>
    </recommendedName>
</protein>
<organism evidence="11 12">
    <name type="scientific">Coccomyxa subellipsoidea</name>
    <dbReference type="NCBI Taxonomy" id="248742"/>
    <lineage>
        <taxon>Eukaryota</taxon>
        <taxon>Viridiplantae</taxon>
        <taxon>Chlorophyta</taxon>
        <taxon>core chlorophytes</taxon>
        <taxon>Trebouxiophyceae</taxon>
        <taxon>Trebouxiophyceae incertae sedis</taxon>
        <taxon>Coccomyxaceae</taxon>
        <taxon>Coccomyxa</taxon>
    </lineage>
</organism>
<feature type="binding site" evidence="7">
    <location>
        <position position="526"/>
    </location>
    <ligand>
        <name>ATP</name>
        <dbReference type="ChEBI" id="CHEBI:30616"/>
    </ligand>
</feature>
<feature type="compositionally biased region" description="Low complexity" evidence="8">
    <location>
        <begin position="421"/>
        <end position="431"/>
    </location>
</feature>
<accession>A0ABR2YTP1</accession>
<dbReference type="SUPFAM" id="SSF56112">
    <property type="entry name" value="Protein kinase-like (PK-like)"/>
    <property type="match status" value="1"/>
</dbReference>
<evidence type="ECO:0000259" key="9">
    <source>
        <dbReference type="PROSITE" id="PS50011"/>
    </source>
</evidence>
<dbReference type="PANTHER" id="PTHR24346:SF77">
    <property type="entry name" value="SERINE THREONINE PROTEIN KINASE"/>
    <property type="match status" value="1"/>
</dbReference>
<keyword evidence="1" id="KW-0140">cGMP</keyword>
<dbReference type="PROSITE" id="PS50011">
    <property type="entry name" value="PROTEIN_KINASE_DOM"/>
    <property type="match status" value="1"/>
</dbReference>
<dbReference type="PROSITE" id="PS00108">
    <property type="entry name" value="PROTEIN_KINASE_ST"/>
    <property type="match status" value="1"/>
</dbReference>
<sequence length="1067" mass="114798">MLDMPITVDFPGLPAGHLTSQLGAGAKRALEKVLWRDLHGRRINYQFTKATLPYKRAIAFHAKCAYRQAALRGHVPASFDATLVEHEYWSVKGARQKVENHLKGLEAVVLTAEEISPDDPPDAAASPASLSSPITSELQQLFNSPETTDSAMREECHGGQRSPKGHFSELNQDQKEKVYATGRFSGLKELGAVLQGRQVAYRGSDGKLNESPTAVELRSKASGPDLVAATSTGRNGRKSGVSISDLSRVSLGLGTVKRAVSRKSAVEQELSRWDEGRALLRSPDAQNSLSHPDSGAELDSLATDGLLNTSDDGTFGAGTANALRESLGCIADTPLKSRSSGVRPFHDDSAKLFEPGDSNGTGSAAALAMRHSRSLPSVPTADWTGLATPRNLIEVSARLRSSQEDLQRLEAAQRGNDSLHRSGSSGGWSSLGLSRENSLSSGVRSRSGLSSLESGSISRPLSGFTTDEGHCFECGDVIDTRVMLVDSFKGCTFVNQYVVVKTLGEGAYGKVKLCLNSEDHNLYALKLVNKLDSRRARLPRRTLSVRTSASGSGAAASGSCPDAGEPVCEISILRSLCHPNIVRLMEVIDDARSNKVLLVMEYLEGGPVVLGEGRDGQSRMSEAIARKFFRDVVQGVDFLHSMGVAHGDIKPDNLLLGADGRVRICDFGSAQLCAATDMALRTVGTPAFFTPEMCRGGPFSLRAADLWALGVCLYIFVFGVLPFRADAMMRLYDEIRDAPLRFPRGAAVSPALAELLFALLAKDPAQRPSMPQIMAHPWVTHGGAAPMRCLQSKSSKPAPGDSSDGLDSLVAMLSPLFEERCYTKGGLLAKEGDPADTLFYIVEGEAEICFSIKERADEDLIDSEESSDSDVELVPSMAVSPHAVYLTHSPSAPTAADWEGRGSAFAGEGPMDERASEIMHAGSEPQLRGAHYYRHQPRLRRHDGLLPTMLRAAARASDTVISARACGSERVVMTTRGPGQFIGEVSLFEDHAGDAQWKTSVRARGSIKALLLTRAHLRTLLQRQPEAEAAVRAAMAQRKGELLKLETLERLASLYADLHEEAALANH</sequence>
<evidence type="ECO:0000256" key="8">
    <source>
        <dbReference type="SAM" id="MobiDB-lite"/>
    </source>
</evidence>
<reference evidence="11 12" key="1">
    <citation type="journal article" date="2024" name="Nat. Commun.">
        <title>Phylogenomics reveals the evolutionary origins of lichenization in chlorophyte algae.</title>
        <authorList>
            <person name="Puginier C."/>
            <person name="Libourel C."/>
            <person name="Otte J."/>
            <person name="Skaloud P."/>
            <person name="Haon M."/>
            <person name="Grisel S."/>
            <person name="Petersen M."/>
            <person name="Berrin J.G."/>
            <person name="Delaux P.M."/>
            <person name="Dal Grande F."/>
            <person name="Keller J."/>
        </authorList>
    </citation>
    <scope>NUCLEOTIDE SEQUENCE [LARGE SCALE GENOMIC DNA]</scope>
    <source>
        <strain evidence="11 12">SAG 216-7</strain>
    </source>
</reference>
<dbReference type="InterPro" id="IPR011009">
    <property type="entry name" value="Kinase-like_dom_sf"/>
</dbReference>
<gene>
    <name evidence="11" type="ORF">WJX75_003456</name>
</gene>
<evidence type="ECO:0000313" key="11">
    <source>
        <dbReference type="EMBL" id="KAK9914996.1"/>
    </source>
</evidence>
<evidence type="ECO:0008006" key="13">
    <source>
        <dbReference type="Google" id="ProtNLM"/>
    </source>
</evidence>
<comment type="caution">
    <text evidence="11">The sequence shown here is derived from an EMBL/GenBank/DDBJ whole genome shotgun (WGS) entry which is preliminary data.</text>
</comment>
<feature type="region of interest" description="Disordered" evidence="8">
    <location>
        <begin position="145"/>
        <end position="171"/>
    </location>
</feature>
<evidence type="ECO:0000256" key="1">
    <source>
        <dbReference type="ARBA" id="ARBA00022535"/>
    </source>
</evidence>
<dbReference type="InterPro" id="IPR014710">
    <property type="entry name" value="RmlC-like_jellyroll"/>
</dbReference>
<dbReference type="SMART" id="SM00220">
    <property type="entry name" value="S_TKc"/>
    <property type="match status" value="1"/>
</dbReference>
<evidence type="ECO:0000256" key="6">
    <source>
        <dbReference type="ARBA" id="ARBA00022992"/>
    </source>
</evidence>
<dbReference type="SUPFAM" id="SSF51206">
    <property type="entry name" value="cAMP-binding domain-like"/>
    <property type="match status" value="1"/>
</dbReference>
<dbReference type="EMBL" id="JALJOT010000005">
    <property type="protein sequence ID" value="KAK9914996.1"/>
    <property type="molecule type" value="Genomic_DNA"/>
</dbReference>
<feature type="domain" description="Cyclic nucleotide-binding" evidence="10">
    <location>
        <begin position="817"/>
        <end position="848"/>
    </location>
</feature>
<keyword evidence="5 7" id="KW-0067">ATP-binding</keyword>
<dbReference type="PROSITE" id="PS50042">
    <property type="entry name" value="CNMP_BINDING_3"/>
    <property type="match status" value="2"/>
</dbReference>
<keyword evidence="2" id="KW-0808">Transferase</keyword>
<evidence type="ECO:0000259" key="10">
    <source>
        <dbReference type="PROSITE" id="PS50042"/>
    </source>
</evidence>